<dbReference type="PROSITE" id="PS50113">
    <property type="entry name" value="PAC"/>
    <property type="match status" value="1"/>
</dbReference>
<evidence type="ECO:0000313" key="10">
    <source>
        <dbReference type="EMBL" id="NEX62571.1"/>
    </source>
</evidence>
<feature type="region of interest" description="Disordered" evidence="6">
    <location>
        <begin position="1"/>
        <end position="23"/>
    </location>
</feature>
<dbReference type="InterPro" id="IPR000014">
    <property type="entry name" value="PAS"/>
</dbReference>
<reference evidence="10 11" key="1">
    <citation type="submission" date="2020-02" db="EMBL/GenBank/DDBJ databases">
        <authorList>
            <person name="Kim M.K."/>
        </authorList>
    </citation>
    <scope>NUCLEOTIDE SEQUENCE [LARGE SCALE GENOMIC DNA]</scope>
    <source>
        <strain evidence="10 11">17J57-3</strain>
    </source>
</reference>
<evidence type="ECO:0000259" key="9">
    <source>
        <dbReference type="PROSITE" id="PS50887"/>
    </source>
</evidence>
<evidence type="ECO:0000256" key="5">
    <source>
        <dbReference type="ARBA" id="ARBA00023136"/>
    </source>
</evidence>
<dbReference type="Pfam" id="PF00990">
    <property type="entry name" value="GGDEF"/>
    <property type="match status" value="1"/>
</dbReference>
<dbReference type="SMART" id="SM00086">
    <property type="entry name" value="PAC"/>
    <property type="match status" value="1"/>
</dbReference>
<keyword evidence="2" id="KW-1003">Cell membrane</keyword>
<feature type="transmembrane region" description="Helical" evidence="7">
    <location>
        <begin position="46"/>
        <end position="67"/>
    </location>
</feature>
<dbReference type="NCBIfam" id="TIGR00254">
    <property type="entry name" value="GGDEF"/>
    <property type="match status" value="1"/>
</dbReference>
<feature type="transmembrane region" description="Helical" evidence="7">
    <location>
        <begin position="322"/>
        <end position="344"/>
    </location>
</feature>
<dbReference type="InterPro" id="IPR052163">
    <property type="entry name" value="DGC-Regulatory_Protein"/>
</dbReference>
<protein>
    <submittedName>
        <fullName evidence="10">Diguanylate cyclase</fullName>
    </submittedName>
</protein>
<dbReference type="Pfam" id="PF08447">
    <property type="entry name" value="PAS_3"/>
    <property type="match status" value="1"/>
</dbReference>
<evidence type="ECO:0000259" key="8">
    <source>
        <dbReference type="PROSITE" id="PS50113"/>
    </source>
</evidence>
<organism evidence="10 11">
    <name type="scientific">Noviherbaspirillum galbum</name>
    <dbReference type="NCBI Taxonomy" id="2709383"/>
    <lineage>
        <taxon>Bacteria</taxon>
        <taxon>Pseudomonadati</taxon>
        <taxon>Pseudomonadota</taxon>
        <taxon>Betaproteobacteria</taxon>
        <taxon>Burkholderiales</taxon>
        <taxon>Oxalobacteraceae</taxon>
        <taxon>Noviherbaspirillum</taxon>
    </lineage>
</organism>
<keyword evidence="3 7" id="KW-0812">Transmembrane</keyword>
<comment type="caution">
    <text evidence="10">The sequence shown here is derived from an EMBL/GenBank/DDBJ whole genome shotgun (WGS) entry which is preliminary data.</text>
</comment>
<dbReference type="EMBL" id="JAAIVB010000052">
    <property type="protein sequence ID" value="NEX62571.1"/>
    <property type="molecule type" value="Genomic_DNA"/>
</dbReference>
<proteinExistence type="predicted"/>
<evidence type="ECO:0000256" key="6">
    <source>
        <dbReference type="SAM" id="MobiDB-lite"/>
    </source>
</evidence>
<dbReference type="RefSeq" id="WP_163965065.1">
    <property type="nucleotide sequence ID" value="NZ_JAAIVB010000052.1"/>
</dbReference>
<accession>A0A6B3SPK9</accession>
<dbReference type="Gene3D" id="3.30.70.270">
    <property type="match status" value="1"/>
</dbReference>
<evidence type="ECO:0000256" key="3">
    <source>
        <dbReference type="ARBA" id="ARBA00022692"/>
    </source>
</evidence>
<dbReference type="Gene3D" id="3.30.450.20">
    <property type="entry name" value="PAS domain"/>
    <property type="match status" value="3"/>
</dbReference>
<dbReference type="Pfam" id="PF02743">
    <property type="entry name" value="dCache_1"/>
    <property type="match status" value="1"/>
</dbReference>
<dbReference type="CDD" id="cd12915">
    <property type="entry name" value="PDC2_DGC_like"/>
    <property type="match status" value="1"/>
</dbReference>
<dbReference type="InterPro" id="IPR013655">
    <property type="entry name" value="PAS_fold_3"/>
</dbReference>
<dbReference type="AlphaFoldDB" id="A0A6B3SPK9"/>
<dbReference type="InterPro" id="IPR029787">
    <property type="entry name" value="Nucleotide_cyclase"/>
</dbReference>
<dbReference type="CDD" id="cd12914">
    <property type="entry name" value="PDC1_DGC_like"/>
    <property type="match status" value="1"/>
</dbReference>
<evidence type="ECO:0000256" key="7">
    <source>
        <dbReference type="SAM" id="Phobius"/>
    </source>
</evidence>
<dbReference type="CDD" id="cd00130">
    <property type="entry name" value="PAS"/>
    <property type="match status" value="1"/>
</dbReference>
<keyword evidence="4 7" id="KW-1133">Transmembrane helix</keyword>
<dbReference type="SUPFAM" id="SSF55073">
    <property type="entry name" value="Nucleotide cyclase"/>
    <property type="match status" value="1"/>
</dbReference>
<comment type="subcellular location">
    <subcellularLocation>
        <location evidence="1">Cell membrane</location>
        <topology evidence="1">Multi-pass membrane protein</topology>
    </subcellularLocation>
</comment>
<dbReference type="InterPro" id="IPR035965">
    <property type="entry name" value="PAS-like_dom_sf"/>
</dbReference>
<dbReference type="PROSITE" id="PS50887">
    <property type="entry name" value="GGDEF"/>
    <property type="match status" value="1"/>
</dbReference>
<gene>
    <name evidence="10" type="ORF">G3574_15900</name>
</gene>
<evidence type="ECO:0000256" key="1">
    <source>
        <dbReference type="ARBA" id="ARBA00004651"/>
    </source>
</evidence>
<dbReference type="CDD" id="cd01949">
    <property type="entry name" value="GGDEF"/>
    <property type="match status" value="1"/>
</dbReference>
<dbReference type="InterPro" id="IPR033479">
    <property type="entry name" value="dCache_1"/>
</dbReference>
<name>A0A6B3SPK9_9BURK</name>
<dbReference type="InterPro" id="IPR043128">
    <property type="entry name" value="Rev_trsase/Diguanyl_cyclase"/>
</dbReference>
<dbReference type="FunFam" id="3.30.70.270:FF:000001">
    <property type="entry name" value="Diguanylate cyclase domain protein"/>
    <property type="match status" value="1"/>
</dbReference>
<dbReference type="InterPro" id="IPR000160">
    <property type="entry name" value="GGDEF_dom"/>
</dbReference>
<dbReference type="NCBIfam" id="TIGR00229">
    <property type="entry name" value="sensory_box"/>
    <property type="match status" value="1"/>
</dbReference>
<keyword evidence="5 7" id="KW-0472">Membrane</keyword>
<dbReference type="PANTHER" id="PTHR46663">
    <property type="entry name" value="DIGUANYLATE CYCLASE DGCT-RELATED"/>
    <property type="match status" value="1"/>
</dbReference>
<dbReference type="SUPFAM" id="SSF55785">
    <property type="entry name" value="PYP-like sensor domain (PAS domain)"/>
    <property type="match status" value="1"/>
</dbReference>
<dbReference type="PANTHER" id="PTHR46663:SF3">
    <property type="entry name" value="SLL0267 PROTEIN"/>
    <property type="match status" value="1"/>
</dbReference>
<evidence type="ECO:0000256" key="4">
    <source>
        <dbReference type="ARBA" id="ARBA00022989"/>
    </source>
</evidence>
<dbReference type="GO" id="GO:0003824">
    <property type="term" value="F:catalytic activity"/>
    <property type="evidence" value="ECO:0007669"/>
    <property type="project" value="UniProtKB-ARBA"/>
</dbReference>
<sequence>MDDESHPMRQPMPPTEPAAPSRARMALDRPVAAFLRAYMDFGRKAIPWKVAVFLLVTLPVLWGVALLEISNLRTIAEEESNRDAHNFSLAFAQEVKATVSTIDLSLIGLRANWIRNRADFRTIVNRFTPMLKDNIIFQVTIVDADGNLVFTSTDPNPPPLNLRDRDHVSVHARRSSDNLYISKPVKGRVSKKWSVQFTRPIFTLEGKFDGVIVASVEPSYFSRFYHQIDLGKNASVSLSLADGTVLARASDANNDQGMGTKLPTPPFDDASEPLSGYARYVSVVDGIERFYAWRALPAYGLIVNVGQSVDEGYARYAHQESFYLNAAIVLSVVLAGLGLALAYASRYRQQAMQALADTEIRLKLALKGSREGVWDWDLVRQTATLSERAQEILQVDSPTLSCTAEAMQESVHPEDIALINHALMAHITGHSADYSIEHRVRARDGSWIWILSRGMVTERDANGHALRMVGTFLEITERRTREESTIYLAQHDRLTRLPNRWLFSDRMHQALVRSYREQTMFGLIYFDLDKFKPVNDYHGHDVGDKLLKAVADRIKGCLRESDTIARLGGDEFAVLLARLAAKEDAMDVAAKVLRALNEPFVVDGLRLEITGSLGIATYPEDGLDEETLLRHADAAMYRAKREGRNRICQYRERAAESLSA</sequence>
<evidence type="ECO:0000313" key="11">
    <source>
        <dbReference type="Proteomes" id="UP000482155"/>
    </source>
</evidence>
<dbReference type="Proteomes" id="UP000482155">
    <property type="component" value="Unassembled WGS sequence"/>
</dbReference>
<dbReference type="InterPro" id="IPR000700">
    <property type="entry name" value="PAS-assoc_C"/>
</dbReference>
<dbReference type="SMART" id="SM00267">
    <property type="entry name" value="GGDEF"/>
    <property type="match status" value="1"/>
</dbReference>
<feature type="domain" description="PAC" evidence="8">
    <location>
        <begin position="434"/>
        <end position="487"/>
    </location>
</feature>
<evidence type="ECO:0000256" key="2">
    <source>
        <dbReference type="ARBA" id="ARBA00022475"/>
    </source>
</evidence>
<feature type="domain" description="GGDEF" evidence="9">
    <location>
        <begin position="519"/>
        <end position="652"/>
    </location>
</feature>
<dbReference type="GO" id="GO:0005886">
    <property type="term" value="C:plasma membrane"/>
    <property type="evidence" value="ECO:0007669"/>
    <property type="project" value="UniProtKB-SubCell"/>
</dbReference>
<dbReference type="InterPro" id="IPR001610">
    <property type="entry name" value="PAC"/>
</dbReference>
<keyword evidence="11" id="KW-1185">Reference proteome</keyword>